<evidence type="ECO:0000259" key="2">
    <source>
        <dbReference type="PROSITE" id="PS50943"/>
    </source>
</evidence>
<keyword evidence="4" id="KW-1185">Reference proteome</keyword>
<dbReference type="AlphaFoldDB" id="A0A7I7TGN5"/>
<reference evidence="3 4" key="1">
    <citation type="journal article" date="2019" name="Emerg. Microbes Infect.">
        <title>Comprehensive subspecies identification of 175 nontuberculous mycobacteria species based on 7547 genomic profiles.</title>
        <authorList>
            <person name="Matsumoto Y."/>
            <person name="Kinjo T."/>
            <person name="Motooka D."/>
            <person name="Nabeya D."/>
            <person name="Jung N."/>
            <person name="Uechi K."/>
            <person name="Horii T."/>
            <person name="Iida T."/>
            <person name="Fujita J."/>
            <person name="Nakamura S."/>
        </authorList>
    </citation>
    <scope>NUCLEOTIDE SEQUENCE [LARGE SCALE GENOMIC DNA]</scope>
    <source>
        <strain evidence="3 4">JCM 30396</strain>
    </source>
</reference>
<proteinExistence type="predicted"/>
<dbReference type="SUPFAM" id="SSF47413">
    <property type="entry name" value="lambda repressor-like DNA-binding domains"/>
    <property type="match status" value="1"/>
</dbReference>
<evidence type="ECO:0000313" key="4">
    <source>
        <dbReference type="Proteomes" id="UP000467148"/>
    </source>
</evidence>
<keyword evidence="3" id="KW-0238">DNA-binding</keyword>
<gene>
    <name evidence="3" type="ORF">MHEL_57980</name>
</gene>
<protein>
    <submittedName>
        <fullName evidence="3">Putative DNA-binding protein</fullName>
    </submittedName>
</protein>
<dbReference type="EMBL" id="AP022596">
    <property type="protein sequence ID" value="BBY67555.1"/>
    <property type="molecule type" value="Genomic_DNA"/>
</dbReference>
<keyword evidence="1" id="KW-0175">Coiled coil</keyword>
<evidence type="ECO:0000256" key="1">
    <source>
        <dbReference type="SAM" id="Coils"/>
    </source>
</evidence>
<dbReference type="KEGG" id="mhev:MHEL_57980"/>
<dbReference type="CDD" id="cd00093">
    <property type="entry name" value="HTH_XRE"/>
    <property type="match status" value="1"/>
</dbReference>
<accession>A0A7I7TGN5</accession>
<sequence length="193" mass="21802">MSEMTTSDDQSDWAATVTKRIGAEVRRLRGKRSAQWLAERTTKYGWGISRPTISELETGKRKTVTVQELLVLAHALNTSPVALLYPGPYDREIEALPGRELTEFAAAQWFSALGYWADIPQARNDGNVWLNNTRALRLSRELASAQSAKSMLLIRGEFDRDRELITNYDDQIRRLEAELAALHDGDQDHDGDD</sequence>
<dbReference type="InterPro" id="IPR010982">
    <property type="entry name" value="Lambda_DNA-bd_dom_sf"/>
</dbReference>
<organism evidence="3 4">
    <name type="scientific">Mycolicibacterium helvum</name>
    <dbReference type="NCBI Taxonomy" id="1534349"/>
    <lineage>
        <taxon>Bacteria</taxon>
        <taxon>Bacillati</taxon>
        <taxon>Actinomycetota</taxon>
        <taxon>Actinomycetes</taxon>
        <taxon>Mycobacteriales</taxon>
        <taxon>Mycobacteriaceae</taxon>
        <taxon>Mycolicibacterium</taxon>
    </lineage>
</organism>
<feature type="domain" description="HTH cro/C1-type" evidence="2">
    <location>
        <begin position="47"/>
        <end position="83"/>
    </location>
</feature>
<dbReference type="GO" id="GO:0003677">
    <property type="term" value="F:DNA binding"/>
    <property type="evidence" value="ECO:0007669"/>
    <property type="project" value="UniProtKB-KW"/>
</dbReference>
<dbReference type="Gene3D" id="1.10.260.40">
    <property type="entry name" value="lambda repressor-like DNA-binding domains"/>
    <property type="match status" value="1"/>
</dbReference>
<dbReference type="InterPro" id="IPR001387">
    <property type="entry name" value="Cro/C1-type_HTH"/>
</dbReference>
<name>A0A7I7TGN5_9MYCO</name>
<dbReference type="PROSITE" id="PS50943">
    <property type="entry name" value="HTH_CROC1"/>
    <property type="match status" value="1"/>
</dbReference>
<dbReference type="Pfam" id="PF13560">
    <property type="entry name" value="HTH_31"/>
    <property type="match status" value="1"/>
</dbReference>
<dbReference type="Proteomes" id="UP000467148">
    <property type="component" value="Chromosome"/>
</dbReference>
<feature type="coiled-coil region" evidence="1">
    <location>
        <begin position="158"/>
        <end position="185"/>
    </location>
</feature>
<evidence type="ECO:0000313" key="3">
    <source>
        <dbReference type="EMBL" id="BBY67555.1"/>
    </source>
</evidence>